<protein>
    <submittedName>
        <fullName evidence="1">Uncharacterized protein</fullName>
    </submittedName>
</protein>
<proteinExistence type="predicted"/>
<keyword evidence="2" id="KW-1185">Reference proteome</keyword>
<accession>A0A420FG05</accession>
<dbReference type="EMBL" id="MCAQ01000028">
    <property type="protein sequence ID" value="RKF31923.1"/>
    <property type="molecule type" value="Genomic_DNA"/>
</dbReference>
<reference evidence="1 2" key="1">
    <citation type="submission" date="2016-07" db="EMBL/GenBank/DDBJ databases">
        <title>Genome analysis of Sphingobacterium siyangense T12B17.</title>
        <authorList>
            <person name="Xu D."/>
            <person name="Su Y."/>
            <person name="Zheng S."/>
        </authorList>
    </citation>
    <scope>NUCLEOTIDE SEQUENCE [LARGE SCALE GENOMIC DNA]</scope>
    <source>
        <strain evidence="1 2">T12B17</strain>
    </source>
</reference>
<dbReference type="Proteomes" id="UP000286402">
    <property type="component" value="Unassembled WGS sequence"/>
</dbReference>
<gene>
    <name evidence="1" type="ORF">BCY89_17390</name>
</gene>
<evidence type="ECO:0000313" key="2">
    <source>
        <dbReference type="Proteomes" id="UP000286402"/>
    </source>
</evidence>
<comment type="caution">
    <text evidence="1">The sequence shown here is derived from an EMBL/GenBank/DDBJ whole genome shotgun (WGS) entry which is preliminary data.</text>
</comment>
<evidence type="ECO:0000313" key="1">
    <source>
        <dbReference type="EMBL" id="RKF31923.1"/>
    </source>
</evidence>
<dbReference type="AlphaFoldDB" id="A0A420FG05"/>
<sequence length="80" mass="8996">MNIFGSFYRFNKDDLSPAVIFEKSIASPIAKICIQKRVVIRSIFLTLLVQQEKINRSAKRPQIGYKSSLGVVMALPPGKK</sequence>
<name>A0A420FG05_9SPHI</name>
<organism evidence="1 2">
    <name type="scientific">Sphingobacterium siyangense</name>
    <dbReference type="NCBI Taxonomy" id="459529"/>
    <lineage>
        <taxon>Bacteria</taxon>
        <taxon>Pseudomonadati</taxon>
        <taxon>Bacteroidota</taxon>
        <taxon>Sphingobacteriia</taxon>
        <taxon>Sphingobacteriales</taxon>
        <taxon>Sphingobacteriaceae</taxon>
        <taxon>Sphingobacterium</taxon>
    </lineage>
</organism>